<dbReference type="eggNOG" id="KOG2450">
    <property type="taxonomic scope" value="Eukaryota"/>
</dbReference>
<dbReference type="GeneID" id="17259683"/>
<evidence type="ECO:0000256" key="3">
    <source>
        <dbReference type="ARBA" id="ARBA00024226"/>
    </source>
</evidence>
<dbReference type="FunFam" id="3.40.309.10:FF:000012">
    <property type="entry name" value="Betaine aldehyde dehydrogenase"/>
    <property type="match status" value="1"/>
</dbReference>
<evidence type="ECO:0000256" key="2">
    <source>
        <dbReference type="ARBA" id="ARBA00023002"/>
    </source>
</evidence>
<feature type="domain" description="Aldehyde dehydrogenase" evidence="5">
    <location>
        <begin position="23"/>
        <end position="487"/>
    </location>
</feature>
<dbReference type="FunFam" id="3.40.605.10:FF:000007">
    <property type="entry name" value="NAD/NADP-dependent betaine aldehyde dehydrogenase"/>
    <property type="match status" value="1"/>
</dbReference>
<reference evidence="7" key="1">
    <citation type="journal article" date="2013" name="Nature">
        <title>Pan genome of the phytoplankton Emiliania underpins its global distribution.</title>
        <authorList>
            <person name="Read B.A."/>
            <person name="Kegel J."/>
            <person name="Klute M.J."/>
            <person name="Kuo A."/>
            <person name="Lefebvre S.C."/>
            <person name="Maumus F."/>
            <person name="Mayer C."/>
            <person name="Miller J."/>
            <person name="Monier A."/>
            <person name="Salamov A."/>
            <person name="Young J."/>
            <person name="Aguilar M."/>
            <person name="Claverie J.M."/>
            <person name="Frickenhaus S."/>
            <person name="Gonzalez K."/>
            <person name="Herman E.K."/>
            <person name="Lin Y.C."/>
            <person name="Napier J."/>
            <person name="Ogata H."/>
            <person name="Sarno A.F."/>
            <person name="Shmutz J."/>
            <person name="Schroeder D."/>
            <person name="de Vargas C."/>
            <person name="Verret F."/>
            <person name="von Dassow P."/>
            <person name="Valentin K."/>
            <person name="Van de Peer Y."/>
            <person name="Wheeler G."/>
            <person name="Dacks J.B."/>
            <person name="Delwiche C.F."/>
            <person name="Dyhrman S.T."/>
            <person name="Glockner G."/>
            <person name="John U."/>
            <person name="Richards T."/>
            <person name="Worden A.Z."/>
            <person name="Zhang X."/>
            <person name="Grigoriev I.V."/>
            <person name="Allen A.E."/>
            <person name="Bidle K."/>
            <person name="Borodovsky M."/>
            <person name="Bowler C."/>
            <person name="Brownlee C."/>
            <person name="Cock J.M."/>
            <person name="Elias M."/>
            <person name="Gladyshev V.N."/>
            <person name="Groth M."/>
            <person name="Guda C."/>
            <person name="Hadaegh A."/>
            <person name="Iglesias-Rodriguez M.D."/>
            <person name="Jenkins J."/>
            <person name="Jones B.M."/>
            <person name="Lawson T."/>
            <person name="Leese F."/>
            <person name="Lindquist E."/>
            <person name="Lobanov A."/>
            <person name="Lomsadze A."/>
            <person name="Malik S.B."/>
            <person name="Marsh M.E."/>
            <person name="Mackinder L."/>
            <person name="Mock T."/>
            <person name="Mueller-Roeber B."/>
            <person name="Pagarete A."/>
            <person name="Parker M."/>
            <person name="Probert I."/>
            <person name="Quesneville H."/>
            <person name="Raines C."/>
            <person name="Rensing S.A."/>
            <person name="Riano-Pachon D.M."/>
            <person name="Richier S."/>
            <person name="Rokitta S."/>
            <person name="Shiraiwa Y."/>
            <person name="Soanes D.M."/>
            <person name="van der Giezen M."/>
            <person name="Wahlund T.M."/>
            <person name="Williams B."/>
            <person name="Wilson W."/>
            <person name="Wolfe G."/>
            <person name="Wurch L.L."/>
        </authorList>
    </citation>
    <scope>NUCLEOTIDE SEQUENCE</scope>
</reference>
<dbReference type="InterPro" id="IPR016160">
    <property type="entry name" value="Ald_DH_CS_CYS"/>
</dbReference>
<sequence>MLRTVSHLGRVRALGFSRARAASAIPVYSPRDGKVFTEIPDATVADVEAAVEAAASVQASGWSKADAVDQRAESLLGIAAALTERKDELAELESQDCGKPVSETAGDIQMCIDVFEYMAELAPKMLKPSPIALPDGDFRSSIVPAAAGVVGAITPWNYPLMQAAAKVAPALAAGCSVLLKPSPLASLTCLKLGEIGRENGLPEGALTVITGGPPDGKEGGADCLTNHPRLDLLSFTGSSAAGSALLHCSANKLRRSSLELGGKGALLVFEDASIDAAVDWAMVGIFSAAGQVCSATSRLLVHESIATELLKALEETTVALRVGDPKAEGTQMGPVISATQRDRIAAAVRKAEGEGVEVLVGGSGPPDVPGLEGGYYVKPTILNNVPVGSSAWCEEIFGPVLCVRTFKTEEEAVRLANDSPYGLGHAVLSADEARADRVAAQLDAGNVWVNCNQALWAQTPFGGWKASGFGFEYGEAGLHEYLRHKTVTSARQPGYSWKAYHG</sequence>
<dbReference type="Gene3D" id="3.40.605.10">
    <property type="entry name" value="Aldehyde Dehydrogenase, Chain A, domain 1"/>
    <property type="match status" value="1"/>
</dbReference>
<keyword evidence="2" id="KW-0560">Oxidoreductase</keyword>
<dbReference type="AlphaFoldDB" id="A0A0D3IQR7"/>
<comment type="catalytic activity">
    <reaction evidence="4">
        <text>an aldehyde + NAD(+) + H2O = a carboxylate + NADH + 2 H(+)</text>
        <dbReference type="Rhea" id="RHEA:16185"/>
        <dbReference type="ChEBI" id="CHEBI:15377"/>
        <dbReference type="ChEBI" id="CHEBI:15378"/>
        <dbReference type="ChEBI" id="CHEBI:17478"/>
        <dbReference type="ChEBI" id="CHEBI:29067"/>
        <dbReference type="ChEBI" id="CHEBI:57540"/>
        <dbReference type="ChEBI" id="CHEBI:57945"/>
        <dbReference type="EC" id="1.2.1.3"/>
    </reaction>
</comment>
<comment type="similarity">
    <text evidence="1">Belongs to the aldehyde dehydrogenase family.</text>
</comment>
<dbReference type="PANTHER" id="PTHR42804:SF1">
    <property type="entry name" value="ALDEHYDE DEHYDROGENASE-RELATED"/>
    <property type="match status" value="1"/>
</dbReference>
<dbReference type="InterPro" id="IPR016161">
    <property type="entry name" value="Ald_DH/histidinol_DH"/>
</dbReference>
<protein>
    <recommendedName>
        <fullName evidence="3">aldehyde dehydrogenase (NAD(+))</fullName>
        <ecNumber evidence="3">1.2.1.3</ecNumber>
    </recommendedName>
</protein>
<dbReference type="HOGENOM" id="CLU_005391_0_0_1"/>
<dbReference type="InterPro" id="IPR016162">
    <property type="entry name" value="Ald_DH_N"/>
</dbReference>
<dbReference type="PaxDb" id="2903-EOD13602"/>
<dbReference type="EC" id="1.2.1.3" evidence="3"/>
<dbReference type="PANTHER" id="PTHR42804">
    <property type="entry name" value="ALDEHYDE DEHYDROGENASE"/>
    <property type="match status" value="1"/>
</dbReference>
<dbReference type="EnsemblProtists" id="EOD40822">
    <property type="protein sequence ID" value="EOD40822"/>
    <property type="gene ID" value="EMIHUDRAFT_439469"/>
</dbReference>
<evidence type="ECO:0000259" key="5">
    <source>
        <dbReference type="Pfam" id="PF00171"/>
    </source>
</evidence>
<dbReference type="STRING" id="2903.R1E0A3"/>
<dbReference type="PROSITE" id="PS00070">
    <property type="entry name" value="ALDEHYDE_DEHYDR_CYS"/>
    <property type="match status" value="1"/>
</dbReference>
<evidence type="ECO:0000313" key="6">
    <source>
        <dbReference type="EnsemblProtists" id="EOD13602"/>
    </source>
</evidence>
<dbReference type="KEGG" id="ehx:EMIHUDRAFT_437142"/>
<evidence type="ECO:0000313" key="7">
    <source>
        <dbReference type="Proteomes" id="UP000013827"/>
    </source>
</evidence>
<dbReference type="Proteomes" id="UP000013827">
    <property type="component" value="Unassembled WGS sequence"/>
</dbReference>
<accession>A0A0D3IQR7</accession>
<dbReference type="InterPro" id="IPR016163">
    <property type="entry name" value="Ald_DH_C"/>
</dbReference>
<evidence type="ECO:0000256" key="4">
    <source>
        <dbReference type="ARBA" id="ARBA00049194"/>
    </source>
</evidence>
<dbReference type="GO" id="GO:0004029">
    <property type="term" value="F:aldehyde dehydrogenase (NAD+) activity"/>
    <property type="evidence" value="ECO:0007669"/>
    <property type="project" value="UniProtKB-EC"/>
</dbReference>
<keyword evidence="7" id="KW-1185">Reference proteome</keyword>
<dbReference type="GeneID" id="17286092"/>
<dbReference type="SUPFAM" id="SSF53720">
    <property type="entry name" value="ALDH-like"/>
    <property type="match status" value="1"/>
</dbReference>
<dbReference type="RefSeq" id="XP_005793251.1">
    <property type="nucleotide sequence ID" value="XM_005793194.1"/>
</dbReference>
<organism evidence="6 7">
    <name type="scientific">Emiliania huxleyi (strain CCMP1516)</name>
    <dbReference type="NCBI Taxonomy" id="280463"/>
    <lineage>
        <taxon>Eukaryota</taxon>
        <taxon>Haptista</taxon>
        <taxon>Haptophyta</taxon>
        <taxon>Prymnesiophyceae</taxon>
        <taxon>Isochrysidales</taxon>
        <taxon>Noelaerhabdaceae</taxon>
        <taxon>Emiliania</taxon>
    </lineage>
</organism>
<dbReference type="Pfam" id="PF00171">
    <property type="entry name" value="Aldedh"/>
    <property type="match status" value="1"/>
</dbReference>
<dbReference type="InterPro" id="IPR015590">
    <property type="entry name" value="Aldehyde_DH_dom"/>
</dbReference>
<reference evidence="6" key="2">
    <citation type="submission" date="2024-10" db="UniProtKB">
        <authorList>
            <consortium name="EnsemblProtists"/>
        </authorList>
    </citation>
    <scope>IDENTIFICATION</scope>
</reference>
<proteinExistence type="inferred from homology"/>
<evidence type="ECO:0000256" key="1">
    <source>
        <dbReference type="ARBA" id="ARBA00009986"/>
    </source>
</evidence>
<dbReference type="RefSeq" id="XP_005766031.1">
    <property type="nucleotide sequence ID" value="XM_005765974.1"/>
</dbReference>
<dbReference type="Gene3D" id="3.40.309.10">
    <property type="entry name" value="Aldehyde Dehydrogenase, Chain A, domain 2"/>
    <property type="match status" value="1"/>
</dbReference>
<dbReference type="OMA" id="WTRMLVH"/>
<name>A0A0D3IQR7_EMIH1</name>
<dbReference type="EnsemblProtists" id="EOD13602">
    <property type="protein sequence ID" value="EOD13602"/>
    <property type="gene ID" value="EMIHUDRAFT_437142"/>
</dbReference>
<dbReference type="KEGG" id="ehx:EMIHUDRAFT_439469"/>